<keyword evidence="2" id="KW-1185">Reference proteome</keyword>
<reference evidence="1" key="1">
    <citation type="journal article" date="2014" name="Int. J. Syst. Evol. Microbiol.">
        <title>Complete genome sequence of Corynebacterium casei LMG S-19264T (=DSM 44701T), isolated from a smear-ripened cheese.</title>
        <authorList>
            <consortium name="US DOE Joint Genome Institute (JGI-PGF)"/>
            <person name="Walter F."/>
            <person name="Albersmeier A."/>
            <person name="Kalinowski J."/>
            <person name="Ruckert C."/>
        </authorList>
    </citation>
    <scope>NUCLEOTIDE SEQUENCE</scope>
    <source>
        <strain evidence="1">CGMCC 1.15519</strain>
    </source>
</reference>
<evidence type="ECO:0000313" key="1">
    <source>
        <dbReference type="EMBL" id="GGE21345.1"/>
    </source>
</evidence>
<evidence type="ECO:0000313" key="2">
    <source>
        <dbReference type="Proteomes" id="UP000635071"/>
    </source>
</evidence>
<sequence length="92" mass="9943">MPVSCVNIQNIRQTNVIDDSTIDFVMRGGETLRNRLPNSCPQLGFERAFSYSTSISQLCSVDIITVLQQGGGIRRGASCGLGPFTPIAPQAR</sequence>
<protein>
    <submittedName>
        <fullName evidence="1">Uncharacterized protein</fullName>
    </submittedName>
</protein>
<proteinExistence type="predicted"/>
<reference evidence="1" key="2">
    <citation type="submission" date="2020-09" db="EMBL/GenBank/DDBJ databases">
        <authorList>
            <person name="Sun Q."/>
            <person name="Zhou Y."/>
        </authorList>
    </citation>
    <scope>NUCLEOTIDE SEQUENCE</scope>
    <source>
        <strain evidence="1">CGMCC 1.15519</strain>
    </source>
</reference>
<organism evidence="1 2">
    <name type="scientific">Sandarakinorhabdus glacialis</name>
    <dbReference type="NCBI Taxonomy" id="1614636"/>
    <lineage>
        <taxon>Bacteria</taxon>
        <taxon>Pseudomonadati</taxon>
        <taxon>Pseudomonadota</taxon>
        <taxon>Alphaproteobacteria</taxon>
        <taxon>Sphingomonadales</taxon>
        <taxon>Sphingosinicellaceae</taxon>
        <taxon>Sandarakinorhabdus</taxon>
    </lineage>
</organism>
<dbReference type="AlphaFoldDB" id="A0A917A109"/>
<dbReference type="EMBL" id="BMJM01000016">
    <property type="protein sequence ID" value="GGE21345.1"/>
    <property type="molecule type" value="Genomic_DNA"/>
</dbReference>
<gene>
    <name evidence="1" type="ORF">GCM10011529_29960</name>
</gene>
<dbReference type="Proteomes" id="UP000635071">
    <property type="component" value="Unassembled WGS sequence"/>
</dbReference>
<name>A0A917A109_9SPHN</name>
<accession>A0A917A109</accession>
<comment type="caution">
    <text evidence="1">The sequence shown here is derived from an EMBL/GenBank/DDBJ whole genome shotgun (WGS) entry which is preliminary data.</text>
</comment>